<organism evidence="2 3">
    <name type="scientific">Bombardia bombarda</name>
    <dbReference type="NCBI Taxonomy" id="252184"/>
    <lineage>
        <taxon>Eukaryota</taxon>
        <taxon>Fungi</taxon>
        <taxon>Dikarya</taxon>
        <taxon>Ascomycota</taxon>
        <taxon>Pezizomycotina</taxon>
        <taxon>Sordariomycetes</taxon>
        <taxon>Sordariomycetidae</taxon>
        <taxon>Sordariales</taxon>
        <taxon>Lasiosphaeriaceae</taxon>
        <taxon>Bombardia</taxon>
    </lineage>
</organism>
<proteinExistence type="predicted"/>
<evidence type="ECO:0000313" key="3">
    <source>
        <dbReference type="Proteomes" id="UP001174934"/>
    </source>
</evidence>
<evidence type="ECO:0000256" key="1">
    <source>
        <dbReference type="SAM" id="MobiDB-lite"/>
    </source>
</evidence>
<gene>
    <name evidence="2" type="ORF">B0T17DRAFT_506900</name>
</gene>
<name>A0AA39XAN8_9PEZI</name>
<accession>A0AA39XAN8</accession>
<keyword evidence="3" id="KW-1185">Reference proteome</keyword>
<dbReference type="Proteomes" id="UP001174934">
    <property type="component" value="Unassembled WGS sequence"/>
</dbReference>
<protein>
    <submittedName>
        <fullName evidence="2">Uncharacterized protein</fullName>
    </submittedName>
</protein>
<comment type="caution">
    <text evidence="2">The sequence shown here is derived from an EMBL/GenBank/DDBJ whole genome shotgun (WGS) entry which is preliminary data.</text>
</comment>
<dbReference type="AlphaFoldDB" id="A0AA39XAN8"/>
<feature type="compositionally biased region" description="Polar residues" evidence="1">
    <location>
        <begin position="157"/>
        <end position="172"/>
    </location>
</feature>
<feature type="region of interest" description="Disordered" evidence="1">
    <location>
        <begin position="157"/>
        <end position="178"/>
    </location>
</feature>
<evidence type="ECO:0000313" key="2">
    <source>
        <dbReference type="EMBL" id="KAK0630429.1"/>
    </source>
</evidence>
<dbReference type="EMBL" id="JAULSR010000002">
    <property type="protein sequence ID" value="KAK0630429.1"/>
    <property type="molecule type" value="Genomic_DNA"/>
</dbReference>
<reference evidence="2" key="1">
    <citation type="submission" date="2023-06" db="EMBL/GenBank/DDBJ databases">
        <title>Genome-scale phylogeny and comparative genomics of the fungal order Sordariales.</title>
        <authorList>
            <consortium name="Lawrence Berkeley National Laboratory"/>
            <person name="Hensen N."/>
            <person name="Bonometti L."/>
            <person name="Westerberg I."/>
            <person name="Brannstrom I.O."/>
            <person name="Guillou S."/>
            <person name="Cros-Aarteil S."/>
            <person name="Calhoun S."/>
            <person name="Haridas S."/>
            <person name="Kuo A."/>
            <person name="Mondo S."/>
            <person name="Pangilinan J."/>
            <person name="Riley R."/>
            <person name="LaButti K."/>
            <person name="Andreopoulos B."/>
            <person name="Lipzen A."/>
            <person name="Chen C."/>
            <person name="Yanf M."/>
            <person name="Daum C."/>
            <person name="Ng V."/>
            <person name="Clum A."/>
            <person name="Steindorff A."/>
            <person name="Ohm R."/>
            <person name="Martin F."/>
            <person name="Silar P."/>
            <person name="Natvig D."/>
            <person name="Lalanne C."/>
            <person name="Gautier V."/>
            <person name="Ament-velasquez S.L."/>
            <person name="Kruys A."/>
            <person name="Hutchinson M.I."/>
            <person name="Powell A.J."/>
            <person name="Barry K."/>
            <person name="Miller A.N."/>
            <person name="Grigoriev I.V."/>
            <person name="Debuchy R."/>
            <person name="Gladieux P."/>
            <person name="Thoren M.H."/>
            <person name="Johannesson H."/>
        </authorList>
    </citation>
    <scope>NUCLEOTIDE SEQUENCE</scope>
    <source>
        <strain evidence="2">SMH3391-2</strain>
    </source>
</reference>
<sequence>MEVPRGVMLTYYDELKPIDARNFEITAARRNLWRWGRCRAWTCYEVLGVMQPHRLASIQEDGCKYSLGSTDSRGCCKCRWCRAKMLPPLSGTAVQCYSGTPGHCWRGAKVWHYPPSKPCKRTHAPTHPRQITIAMLLNLPGFPDLEGRRKSLRTAFGQTTITSPIESATRPSSPRWIP</sequence>